<reference evidence="5 6" key="1">
    <citation type="journal article" date="2010" name="Stand. Genomic Sci.">
        <title>Complete genome sequence of Thermaerobacter marianensis type strain (7p75a).</title>
        <authorList>
            <person name="Han C."/>
            <person name="Gu W."/>
            <person name="Zhang X."/>
            <person name="Lapidus A."/>
            <person name="Nolan M."/>
            <person name="Copeland A."/>
            <person name="Lucas S."/>
            <person name="Del Rio T.G."/>
            <person name="Tice H."/>
            <person name="Cheng J.F."/>
            <person name="Tapia R."/>
            <person name="Goodwin L."/>
            <person name="Pitluck S."/>
            <person name="Pagani I."/>
            <person name="Ivanova N."/>
            <person name="Mavromatis K."/>
            <person name="Mikhailova N."/>
            <person name="Pati A."/>
            <person name="Chen A."/>
            <person name="Palaniappan K."/>
            <person name="Land M."/>
            <person name="Hauser L."/>
            <person name="Chang Y.J."/>
            <person name="Jeffries C.D."/>
            <person name="Schneider S."/>
            <person name="Rohde M."/>
            <person name="Goker M."/>
            <person name="Pukall R."/>
            <person name="Woyke T."/>
            <person name="Bristow J."/>
            <person name="Eisen J.A."/>
            <person name="Markowitz V."/>
            <person name="Hugenholtz P."/>
            <person name="Kyrpides N.C."/>
            <person name="Klenk H.P."/>
            <person name="Detter J.C."/>
        </authorList>
    </citation>
    <scope>NUCLEOTIDE SEQUENCE [LARGE SCALE GENOMIC DNA]</scope>
    <source>
        <strain evidence="6">ATCC 700841 / DSM 12885 / JCM 10246 / 7p75a</strain>
    </source>
</reference>
<dbReference type="EC" id="3.5.2.9" evidence="5"/>
<dbReference type="InterPro" id="IPR045079">
    <property type="entry name" value="Oxoprolinase-like"/>
</dbReference>
<dbReference type="Pfam" id="PF01968">
    <property type="entry name" value="Hydantoinase_A"/>
    <property type="match status" value="1"/>
</dbReference>
<feature type="compositionally biased region" description="Low complexity" evidence="1">
    <location>
        <begin position="616"/>
        <end position="628"/>
    </location>
</feature>
<dbReference type="KEGG" id="tmr:Tmar_1942"/>
<keyword evidence="5" id="KW-0378">Hydrolase</keyword>
<dbReference type="GO" id="GO:0006749">
    <property type="term" value="P:glutathione metabolic process"/>
    <property type="evidence" value="ECO:0007669"/>
    <property type="project" value="TreeGrafter"/>
</dbReference>
<dbReference type="Pfam" id="PF05378">
    <property type="entry name" value="Hydant_A_N"/>
    <property type="match status" value="1"/>
</dbReference>
<dbReference type="InterPro" id="IPR008040">
    <property type="entry name" value="Hydant_A_N"/>
</dbReference>
<dbReference type="EMBL" id="CP002344">
    <property type="protein sequence ID" value="ADU52025.1"/>
    <property type="molecule type" value="Genomic_DNA"/>
</dbReference>
<evidence type="ECO:0000259" key="3">
    <source>
        <dbReference type="Pfam" id="PF05378"/>
    </source>
</evidence>
<dbReference type="GO" id="GO:0017168">
    <property type="term" value="F:5-oxoprolinase (ATP-hydrolyzing) activity"/>
    <property type="evidence" value="ECO:0007669"/>
    <property type="project" value="UniProtKB-EC"/>
</dbReference>
<evidence type="ECO:0000256" key="1">
    <source>
        <dbReference type="SAM" id="MobiDB-lite"/>
    </source>
</evidence>
<dbReference type="HOGENOM" id="CLU_002157_1_2_9"/>
<dbReference type="AlphaFoldDB" id="E6SIT1"/>
<keyword evidence="6" id="KW-1185">Reference proteome</keyword>
<dbReference type="eggNOG" id="COG0145">
    <property type="taxonomic scope" value="Bacteria"/>
</dbReference>
<dbReference type="STRING" id="644966.Tmar_1942"/>
<feature type="domain" description="Hydantoinase A/oxoprolinase" evidence="2">
    <location>
        <begin position="198"/>
        <end position="490"/>
    </location>
</feature>
<dbReference type="Proteomes" id="UP000008915">
    <property type="component" value="Chromosome"/>
</dbReference>
<sequence>MWRVATDVGGTFTDLVAVNGETGEVVTAKAPSTPPDFGQGTLEVVARSGIDLASVATFVHGTTVVINAITQRRGARVGLITTRGFRDVLEIGRGNRPDLYNFAFVKPEPLVPRHLRLEVTERIDATGRVVTPLAADEVRAAARRLRAAGVEAVAIVFLHSYINPEHERIAARLVEEEWPGVEVCTSADVSREWREYERTSTAVLNAYVRPVGRRYLEQLEADLRERGLAGRAYAMLSGGGLAPFARAAAAPIHLLESGPVAGVTGAAMLGRLLGRPNIIAFDVGGTTAKASLVRDGRPAIRTDYRVEATPTWPGYPVQVPVVDIVEVGAGGGSIAWVDPTGAARVGPLSAGADPGPVAYGRGGTEPTLADANLVAGRYNAANYLGGELALDVDAAAAAITALGQRLGLDRDACTLGILRLAEAIMAKALRLVSLERGLDPRDFTLVAFGGTGPAHAAALAAELSIPEVVIPRYPAVFSAWGMAMADLRVDRVQTLVVPMEDASLPALNATWRELEREVREALRHEGVRRPVLYRQASMRYAGQEHTVTVPATAGTWTGAHLRRMINRFHRAHRHRYGFRLDTPVEVVRLHVTGVVVSHRNVPESLLAGGEGRREAAAGGMTAGSAGSSSGWTAAALAEATLAARRGSRACLLASGWHQVPVYDRDQLPPGARLEGPVLIEEPATVTVVHAGQVVTVDALGNLWIATGV</sequence>
<evidence type="ECO:0000313" key="5">
    <source>
        <dbReference type="EMBL" id="ADU52025.1"/>
    </source>
</evidence>
<reference evidence="6" key="2">
    <citation type="journal article" date="2010" name="Stand. Genomic Sci.">
        <title>Complete genome sequence of Thermaerobacter marianensis type strain (7p75aT).</title>
        <authorList>
            <person name="Han C."/>
            <person name="Gu W."/>
            <person name="Zhang X."/>
            <person name="Lapidus A."/>
            <person name="Nolan M."/>
            <person name="Copeland A."/>
            <person name="Lucas S."/>
            <person name="Glavina Del Rio T."/>
            <person name="Tice H."/>
            <person name="Cheng J."/>
            <person name="Tapia R."/>
            <person name="Goodwin L."/>
            <person name="Pitluck S."/>
            <person name="Pagani I."/>
            <person name="Ivanova N."/>
            <person name="Mavromatis K."/>
            <person name="Mikhailova N."/>
            <person name="Pati A."/>
            <person name="Chen A."/>
            <person name="Palaniappan K."/>
            <person name="Land M."/>
            <person name="Hauser L."/>
            <person name="Chang Y."/>
            <person name="Jeffries C."/>
            <person name="Schneider S."/>
            <person name="Rohde M."/>
            <person name="Goker M."/>
            <person name="Pukall R."/>
            <person name="Woyke T."/>
            <person name="Bristow J."/>
            <person name="Eisen J."/>
            <person name="Markowitz V."/>
            <person name="Hugenholtz P."/>
            <person name="Kyrpides N."/>
            <person name="Klenk H."/>
            <person name="Detter J."/>
        </authorList>
    </citation>
    <scope>NUCLEOTIDE SEQUENCE [LARGE SCALE GENOMIC DNA]</scope>
    <source>
        <strain evidence="6">ATCC 700841 / DSM 12885 / JCM 10246 / 7p75a</strain>
    </source>
</reference>
<dbReference type="RefSeq" id="WP_013496326.1">
    <property type="nucleotide sequence ID" value="NC_014831.1"/>
</dbReference>
<name>E6SIT1_THEM7</name>
<feature type="region of interest" description="Disordered" evidence="1">
    <location>
        <begin position="607"/>
        <end position="628"/>
    </location>
</feature>
<dbReference type="InterPro" id="IPR002821">
    <property type="entry name" value="Hydantoinase_A"/>
</dbReference>
<protein>
    <submittedName>
        <fullName evidence="5">5-oxoprolinase (ATP-hydrolyzing)</fullName>
        <ecNumber evidence="5">3.5.2.9</ecNumber>
    </submittedName>
</protein>
<evidence type="ECO:0000259" key="2">
    <source>
        <dbReference type="Pfam" id="PF01968"/>
    </source>
</evidence>
<dbReference type="InterPro" id="IPR049517">
    <property type="entry name" value="ACX-like_C"/>
</dbReference>
<dbReference type="PANTHER" id="PTHR11365:SF23">
    <property type="entry name" value="HYPOTHETICAL 5-OXOPROLINASE (EUROFUNG)-RELATED"/>
    <property type="match status" value="1"/>
</dbReference>
<proteinExistence type="predicted"/>
<accession>E6SIT1</accession>
<dbReference type="Pfam" id="PF19278">
    <property type="entry name" value="Hydant_A_C"/>
    <property type="match status" value="1"/>
</dbReference>
<organism evidence="5 6">
    <name type="scientific">Thermaerobacter marianensis (strain ATCC 700841 / DSM 12885 / JCM 10246 / 7p75a)</name>
    <dbReference type="NCBI Taxonomy" id="644966"/>
    <lineage>
        <taxon>Bacteria</taxon>
        <taxon>Bacillati</taxon>
        <taxon>Bacillota</taxon>
        <taxon>Clostridia</taxon>
        <taxon>Eubacteriales</taxon>
        <taxon>Clostridiales Family XVII. Incertae Sedis</taxon>
        <taxon>Thermaerobacter</taxon>
    </lineage>
</organism>
<dbReference type="PANTHER" id="PTHR11365">
    <property type="entry name" value="5-OXOPROLINASE RELATED"/>
    <property type="match status" value="1"/>
</dbReference>
<dbReference type="OrthoDB" id="9768323at2"/>
<evidence type="ECO:0000259" key="4">
    <source>
        <dbReference type="Pfam" id="PF19278"/>
    </source>
</evidence>
<gene>
    <name evidence="5" type="ordered locus">Tmar_1942</name>
</gene>
<feature type="domain" description="Acetophenone carboxylase-like C-terminal" evidence="4">
    <location>
        <begin position="641"/>
        <end position="698"/>
    </location>
</feature>
<feature type="domain" description="Hydantoinase/oxoprolinase N-terminal" evidence="3">
    <location>
        <begin position="3"/>
        <end position="177"/>
    </location>
</feature>
<evidence type="ECO:0000313" key="6">
    <source>
        <dbReference type="Proteomes" id="UP000008915"/>
    </source>
</evidence>
<dbReference type="GO" id="GO:0005829">
    <property type="term" value="C:cytosol"/>
    <property type="evidence" value="ECO:0007669"/>
    <property type="project" value="TreeGrafter"/>
</dbReference>